<gene>
    <name evidence="1" type="ordered locus">Metin_0428</name>
</gene>
<dbReference type="GeneID" id="9131432"/>
<dbReference type="Proteomes" id="UP000002061">
    <property type="component" value="Chromosome"/>
</dbReference>
<accession>D5VR95</accession>
<sequence>MKLDELIKYIEENIDEGDFIEIHIGRAFVEGYLVIFEKGYIKLKTEKFGDVEFNLEEIYEDLLEFVHIKDGERKVIEFY</sequence>
<dbReference type="RefSeq" id="WP_013099844.1">
    <property type="nucleotide sequence ID" value="NC_014122.1"/>
</dbReference>
<organism evidence="1 2">
    <name type="scientific">Methanocaldococcus infernus (strain DSM 11812 / JCM 15783 / ME)</name>
    <dbReference type="NCBI Taxonomy" id="573063"/>
    <lineage>
        <taxon>Archaea</taxon>
        <taxon>Methanobacteriati</taxon>
        <taxon>Methanobacteriota</taxon>
        <taxon>Methanomada group</taxon>
        <taxon>Methanococci</taxon>
        <taxon>Methanococcales</taxon>
        <taxon>Methanocaldococcaceae</taxon>
        <taxon>Methanocaldococcus</taxon>
    </lineage>
</organism>
<dbReference type="HOGENOM" id="CLU_181218_0_0_2"/>
<dbReference type="STRING" id="573063.Metin_0428"/>
<protein>
    <submittedName>
        <fullName evidence="1">Uncharacterized protein</fullName>
    </submittedName>
</protein>
<evidence type="ECO:0000313" key="1">
    <source>
        <dbReference type="EMBL" id="ADG13098.1"/>
    </source>
</evidence>
<dbReference type="Pfam" id="PF09870">
    <property type="entry name" value="DUF2097"/>
    <property type="match status" value="1"/>
</dbReference>
<reference evidence="1" key="1">
    <citation type="submission" date="2010-04" db="EMBL/GenBank/DDBJ databases">
        <title>Complete sequence of Methanocaldococcus infernus ME.</title>
        <authorList>
            <consortium name="US DOE Joint Genome Institute"/>
            <person name="Lucas S."/>
            <person name="Copeland A."/>
            <person name="Lapidus A."/>
            <person name="Cheng J.-F."/>
            <person name="Bruce D."/>
            <person name="Goodwin L."/>
            <person name="Pitluck S."/>
            <person name="Munk A.C."/>
            <person name="Detter J.C."/>
            <person name="Han C."/>
            <person name="Tapia R."/>
            <person name="Land M."/>
            <person name="Hauser L."/>
            <person name="Kyrpides N."/>
            <person name="Mikhailova N."/>
            <person name="Sieprawska-Lupa M."/>
            <person name="Whitman W.B."/>
            <person name="Woyke T."/>
        </authorList>
    </citation>
    <scope>NUCLEOTIDE SEQUENCE [LARGE SCALE GENOMIC DNA]</scope>
    <source>
        <strain evidence="1">ME</strain>
    </source>
</reference>
<name>D5VR95_METIM</name>
<dbReference type="eggNOG" id="arCOG05038">
    <property type="taxonomic scope" value="Archaea"/>
</dbReference>
<keyword evidence="2" id="KW-1185">Reference proteome</keyword>
<dbReference type="InterPro" id="IPR019208">
    <property type="entry name" value="DUF2097"/>
</dbReference>
<proteinExistence type="predicted"/>
<evidence type="ECO:0000313" key="2">
    <source>
        <dbReference type="Proteomes" id="UP000002061"/>
    </source>
</evidence>
<dbReference type="AlphaFoldDB" id="D5VR95"/>
<dbReference type="KEGG" id="mif:Metin_0428"/>
<dbReference type="OrthoDB" id="65551at2157"/>
<dbReference type="EMBL" id="CP002009">
    <property type="protein sequence ID" value="ADG13098.1"/>
    <property type="molecule type" value="Genomic_DNA"/>
</dbReference>